<reference evidence="1" key="1">
    <citation type="journal article" date="2014" name="Nat. Commun.">
        <title>The rainbow trout genome provides novel insights into evolution after whole-genome duplication in vertebrates.</title>
        <authorList>
            <person name="Berthelot C."/>
            <person name="Brunet F."/>
            <person name="Chalopin D."/>
            <person name="Juanchich A."/>
            <person name="Bernard M."/>
            <person name="Noel B."/>
            <person name="Bento P."/>
            <person name="Da Silva C."/>
            <person name="Labadie K."/>
            <person name="Alberti A."/>
            <person name="Aury J.M."/>
            <person name="Louis A."/>
            <person name="Dehais P."/>
            <person name="Bardou P."/>
            <person name="Montfort J."/>
            <person name="Klopp C."/>
            <person name="Cabau C."/>
            <person name="Gaspin C."/>
            <person name="Thorgaard G.H."/>
            <person name="Boussaha M."/>
            <person name="Quillet E."/>
            <person name="Guyomard R."/>
            <person name="Galiana D."/>
            <person name="Bobe J."/>
            <person name="Volff J.N."/>
            <person name="Genet C."/>
            <person name="Wincker P."/>
            <person name="Jaillon O."/>
            <person name="Roest Crollius H."/>
            <person name="Guiguen Y."/>
        </authorList>
    </citation>
    <scope>NUCLEOTIDE SEQUENCE [LARGE SCALE GENOMIC DNA]</scope>
</reference>
<dbReference type="EMBL" id="FR904774">
    <property type="protein sequence ID" value="CDQ71550.1"/>
    <property type="molecule type" value="Genomic_DNA"/>
</dbReference>
<evidence type="ECO:0000313" key="2">
    <source>
        <dbReference type="Proteomes" id="UP000193380"/>
    </source>
</evidence>
<organism evidence="1 2">
    <name type="scientific">Oncorhynchus mykiss</name>
    <name type="common">Rainbow trout</name>
    <name type="synonym">Salmo gairdneri</name>
    <dbReference type="NCBI Taxonomy" id="8022"/>
    <lineage>
        <taxon>Eukaryota</taxon>
        <taxon>Metazoa</taxon>
        <taxon>Chordata</taxon>
        <taxon>Craniata</taxon>
        <taxon>Vertebrata</taxon>
        <taxon>Euteleostomi</taxon>
        <taxon>Actinopterygii</taxon>
        <taxon>Neopterygii</taxon>
        <taxon>Teleostei</taxon>
        <taxon>Protacanthopterygii</taxon>
        <taxon>Salmoniformes</taxon>
        <taxon>Salmonidae</taxon>
        <taxon>Salmoninae</taxon>
        <taxon>Oncorhynchus</taxon>
    </lineage>
</organism>
<name>A0A060X3V3_ONCMY</name>
<sequence>MLLVRPNSADERYRKNIQGSPQAAQVKVQPPVPPRAAETIANGNTPIAVQPAMQRPMEPQVTTTTKMADRQLLIPPLVTLPFSVALLFPITSSFQVVLTGWSLSRSLSGLCICSSGVLLATVDFCSCVYYLFPLANSLLASVLAEFFHSVEKCGCCSLSLTDDIVDLF</sequence>
<dbReference type="STRING" id="8022.A0A060X3V3"/>
<protein>
    <submittedName>
        <fullName evidence="1">Uncharacterized protein</fullName>
    </submittedName>
</protein>
<gene>
    <name evidence="1" type="ORF">GSONMT00016990001</name>
</gene>
<reference evidence="1" key="2">
    <citation type="submission" date="2014-03" db="EMBL/GenBank/DDBJ databases">
        <authorList>
            <person name="Genoscope - CEA"/>
        </authorList>
    </citation>
    <scope>NUCLEOTIDE SEQUENCE</scope>
</reference>
<dbReference type="AlphaFoldDB" id="A0A060X3V3"/>
<evidence type="ECO:0000313" key="1">
    <source>
        <dbReference type="EMBL" id="CDQ71550.1"/>
    </source>
</evidence>
<dbReference type="PaxDb" id="8022-A0A060X3V3"/>
<proteinExistence type="predicted"/>
<accession>A0A060X3V3</accession>
<dbReference type="Proteomes" id="UP000193380">
    <property type="component" value="Unassembled WGS sequence"/>
</dbReference>